<evidence type="ECO:0000313" key="5">
    <source>
        <dbReference type="Proteomes" id="UP001501777"/>
    </source>
</evidence>
<keyword evidence="2 4" id="KW-0378">Hydrolase</keyword>
<dbReference type="InterPro" id="IPR050261">
    <property type="entry name" value="FrsA_esterase"/>
</dbReference>
<sequence length="243" mass="25751">MTQQAIRGPAGPATRKKMMAMISQLISVPADGVALPGDLVLPDSARAVVVFAHGSGSSRHSPRNRAVAAELRTAGLGTALMDLLTEEEDRRDASTAEYRFDIPLLGRRVVAVVDWLETQPDTRQLPVVLFGASTGAAAALVAAAERPRRTLTVVSRGGRPDLAGDVLPGVRAPVLLIVGGRDPEVLRLNQSAARELSGPHSLRIVPGATHLFEEPGALEQVAEMARNWCEDRLKIAGEAAAEQ</sequence>
<dbReference type="InterPro" id="IPR029058">
    <property type="entry name" value="AB_hydrolase_fold"/>
</dbReference>
<dbReference type="InterPro" id="IPR046879">
    <property type="entry name" value="KANL3/Tex30_Abhydrolase"/>
</dbReference>
<dbReference type="GO" id="GO:0016787">
    <property type="term" value="F:hydrolase activity"/>
    <property type="evidence" value="ECO:0007669"/>
    <property type="project" value="UniProtKB-KW"/>
</dbReference>
<evidence type="ECO:0000256" key="2">
    <source>
        <dbReference type="ARBA" id="ARBA00022801"/>
    </source>
</evidence>
<keyword evidence="5" id="KW-1185">Reference proteome</keyword>
<dbReference type="Proteomes" id="UP001501777">
    <property type="component" value="Unassembled WGS sequence"/>
</dbReference>
<protein>
    <submittedName>
        <fullName evidence="4">Dienelactone hydrolase family protein</fullName>
    </submittedName>
</protein>
<dbReference type="PANTHER" id="PTHR22946">
    <property type="entry name" value="DIENELACTONE HYDROLASE DOMAIN-CONTAINING PROTEIN-RELATED"/>
    <property type="match status" value="1"/>
</dbReference>
<accession>A0ABN3LXR2</accession>
<feature type="domain" description="KANL3/Tex30 alpha/beta hydrolase-like" evidence="3">
    <location>
        <begin position="46"/>
        <end position="216"/>
    </location>
</feature>
<dbReference type="Gene3D" id="3.40.50.1820">
    <property type="entry name" value="alpha/beta hydrolase"/>
    <property type="match status" value="1"/>
</dbReference>
<evidence type="ECO:0000313" key="4">
    <source>
        <dbReference type="EMBL" id="GAA2491082.1"/>
    </source>
</evidence>
<dbReference type="EMBL" id="BAAASG010000007">
    <property type="protein sequence ID" value="GAA2491082.1"/>
    <property type="molecule type" value="Genomic_DNA"/>
</dbReference>
<dbReference type="Pfam" id="PF20408">
    <property type="entry name" value="Abhydrolase_11"/>
    <property type="match status" value="1"/>
</dbReference>
<name>A0ABN3LXR2_STRLO</name>
<comment type="similarity">
    <text evidence="1">Belongs to the AB hydrolase superfamily.</text>
</comment>
<proteinExistence type="inferred from homology"/>
<organism evidence="4 5">
    <name type="scientific">Streptomyces longisporus</name>
    <dbReference type="NCBI Taxonomy" id="1948"/>
    <lineage>
        <taxon>Bacteria</taxon>
        <taxon>Bacillati</taxon>
        <taxon>Actinomycetota</taxon>
        <taxon>Actinomycetes</taxon>
        <taxon>Kitasatosporales</taxon>
        <taxon>Streptomycetaceae</taxon>
        <taxon>Streptomyces</taxon>
    </lineage>
</organism>
<evidence type="ECO:0000259" key="3">
    <source>
        <dbReference type="Pfam" id="PF20408"/>
    </source>
</evidence>
<evidence type="ECO:0000256" key="1">
    <source>
        <dbReference type="ARBA" id="ARBA00008645"/>
    </source>
</evidence>
<dbReference type="PANTHER" id="PTHR22946:SF9">
    <property type="entry name" value="POLYKETIDE TRANSFERASE AF380"/>
    <property type="match status" value="1"/>
</dbReference>
<gene>
    <name evidence="4" type="ORF">GCM10010276_33080</name>
</gene>
<comment type="caution">
    <text evidence="4">The sequence shown here is derived from an EMBL/GenBank/DDBJ whole genome shotgun (WGS) entry which is preliminary data.</text>
</comment>
<reference evidence="4 5" key="1">
    <citation type="journal article" date="2019" name="Int. J. Syst. Evol. Microbiol.">
        <title>The Global Catalogue of Microorganisms (GCM) 10K type strain sequencing project: providing services to taxonomists for standard genome sequencing and annotation.</title>
        <authorList>
            <consortium name="The Broad Institute Genomics Platform"/>
            <consortium name="The Broad Institute Genome Sequencing Center for Infectious Disease"/>
            <person name="Wu L."/>
            <person name="Ma J."/>
        </authorList>
    </citation>
    <scope>NUCLEOTIDE SEQUENCE [LARGE SCALE GENOMIC DNA]</scope>
    <source>
        <strain evidence="4 5">JCM 4395</strain>
    </source>
</reference>
<dbReference type="SUPFAM" id="SSF53474">
    <property type="entry name" value="alpha/beta-Hydrolases"/>
    <property type="match status" value="1"/>
</dbReference>